<dbReference type="Gene3D" id="4.10.240.10">
    <property type="entry name" value="Zn(2)-C6 fungal-type DNA-binding domain"/>
    <property type="match status" value="1"/>
</dbReference>
<name>A0A8H3HNC1_9AGAM</name>
<evidence type="ECO:0000256" key="1">
    <source>
        <dbReference type="ARBA" id="ARBA00004123"/>
    </source>
</evidence>
<dbReference type="Proteomes" id="UP000663861">
    <property type="component" value="Unassembled WGS sequence"/>
</dbReference>
<dbReference type="EMBL" id="CAJMWY010004432">
    <property type="protein sequence ID" value="CAE6531906.1"/>
    <property type="molecule type" value="Genomic_DNA"/>
</dbReference>
<dbReference type="CDD" id="cd00067">
    <property type="entry name" value="GAL4"/>
    <property type="match status" value="1"/>
</dbReference>
<keyword evidence="2" id="KW-0539">Nucleus</keyword>
<dbReference type="Pfam" id="PF00172">
    <property type="entry name" value="Zn_clus"/>
    <property type="match status" value="1"/>
</dbReference>
<dbReference type="PROSITE" id="PS50048">
    <property type="entry name" value="ZN2_CY6_FUNGAL_2"/>
    <property type="match status" value="1"/>
</dbReference>
<feature type="region of interest" description="Disordered" evidence="3">
    <location>
        <begin position="188"/>
        <end position="236"/>
    </location>
</feature>
<protein>
    <recommendedName>
        <fullName evidence="4">Zn(2)-C6 fungal-type domain-containing protein</fullName>
    </recommendedName>
</protein>
<reference evidence="5" key="1">
    <citation type="submission" date="2021-01" db="EMBL/GenBank/DDBJ databases">
        <authorList>
            <person name="Kaushik A."/>
        </authorList>
    </citation>
    <scope>NUCLEOTIDE SEQUENCE</scope>
    <source>
        <strain evidence="5">AG4-RS23</strain>
    </source>
</reference>
<dbReference type="GO" id="GO:0005634">
    <property type="term" value="C:nucleus"/>
    <property type="evidence" value="ECO:0007669"/>
    <property type="project" value="UniProtKB-SubCell"/>
</dbReference>
<feature type="domain" description="Zn(2)-C6 fungal-type" evidence="4">
    <location>
        <begin position="11"/>
        <end position="39"/>
    </location>
</feature>
<dbReference type="SUPFAM" id="SSF57701">
    <property type="entry name" value="Zn2/Cys6 DNA-binding domain"/>
    <property type="match status" value="1"/>
</dbReference>
<dbReference type="InterPro" id="IPR001138">
    <property type="entry name" value="Zn2Cys6_DnaBD"/>
</dbReference>
<accession>A0A8H3HNC1</accession>
<dbReference type="InterPro" id="IPR021858">
    <property type="entry name" value="Fun_TF"/>
</dbReference>
<dbReference type="Pfam" id="PF11951">
    <property type="entry name" value="Fungal_trans_2"/>
    <property type="match status" value="1"/>
</dbReference>
<dbReference type="GO" id="GO:0008270">
    <property type="term" value="F:zinc ion binding"/>
    <property type="evidence" value="ECO:0007669"/>
    <property type="project" value="InterPro"/>
</dbReference>
<feature type="compositionally biased region" description="Polar residues" evidence="3">
    <location>
        <begin position="191"/>
        <end position="201"/>
    </location>
</feature>
<evidence type="ECO:0000259" key="4">
    <source>
        <dbReference type="PROSITE" id="PS50048"/>
    </source>
</evidence>
<dbReference type="PROSITE" id="PS00463">
    <property type="entry name" value="ZN2_CY6_FUNGAL_1"/>
    <property type="match status" value="1"/>
</dbReference>
<dbReference type="GO" id="GO:0000981">
    <property type="term" value="F:DNA-binding transcription factor activity, RNA polymerase II-specific"/>
    <property type="evidence" value="ECO:0007669"/>
    <property type="project" value="InterPro"/>
</dbReference>
<feature type="compositionally biased region" description="Polar residues" evidence="3">
    <location>
        <begin position="218"/>
        <end position="227"/>
    </location>
</feature>
<gene>
    <name evidence="5" type="ORF">RDB_LOCUS176166</name>
</gene>
<dbReference type="AlphaFoldDB" id="A0A8H3HNC1"/>
<dbReference type="SMART" id="SM00066">
    <property type="entry name" value="GAL4"/>
    <property type="match status" value="1"/>
</dbReference>
<feature type="region of interest" description="Disordered" evidence="3">
    <location>
        <begin position="47"/>
        <end position="71"/>
    </location>
</feature>
<dbReference type="PANTHER" id="PTHR37534:SF46">
    <property type="entry name" value="ZN(II)2CYS6 TRANSCRIPTION FACTOR (EUROFUNG)"/>
    <property type="match status" value="1"/>
</dbReference>
<sequence length="632" mass="70006">MSITFIRSATGCYACKTRHKKCDETKPHCLRCQKSRIECPGYTYVEHPNQSNRRPRTLPGPRSRIGQPRATAREGTTLANTEELNPQAQAPLPDNVNSVTSEASYRALDASEAANAGAIDISNSLTSSSLFSGPVQRASTDFYPSDRLAVNTTNHVLVLPPPNTSNPMTSGQASLFAALLSLGQPQDADQHLQSHLPSSTDLHADPGISLVSDRSVPDTEQQDNVTTHGDDDSEGVVSMICRQPVLDKTAESNALPFVLQGYATWISRMSLEPLRLRANARDFVFSHFGDGEPSRWIIGLLANIGSRMGNELAEASSSPLLSALQSAVRRRLGAVRSHPNATRPELAKALDSALETLTMHFYASPAQEVMIIRYEAAPIFRRLCPEPANTLIDLPSLLQNPLGCLRHYAYIDILFNVVMDIPTIFQYEVPIPNDHHQPALATQGVDILQWRLGIPDQLLLVFAKMSSIRSSGFTIDTETVASLERNIRDLQTFDSSSSDPFLMVMRFVVRECWRQVALVYLYMAVCGDSSATPRVKEVIKRFMKLLNGTKPGRLPDDFLMLPLLIVSPAAQRERDREVVRQRVLGLHRRGRAFRANGHVVYVIEDYWARADAEGRPIVWSDVGVSRSRMLDA</sequence>
<dbReference type="PANTHER" id="PTHR37534">
    <property type="entry name" value="TRANSCRIPTIONAL ACTIVATOR PROTEIN UGA3"/>
    <property type="match status" value="1"/>
</dbReference>
<evidence type="ECO:0000313" key="5">
    <source>
        <dbReference type="EMBL" id="CAE6531906.1"/>
    </source>
</evidence>
<evidence type="ECO:0000256" key="2">
    <source>
        <dbReference type="ARBA" id="ARBA00023242"/>
    </source>
</evidence>
<dbReference type="InterPro" id="IPR036864">
    <property type="entry name" value="Zn2-C6_fun-type_DNA-bd_sf"/>
</dbReference>
<organism evidence="5 6">
    <name type="scientific">Rhizoctonia solani</name>
    <dbReference type="NCBI Taxonomy" id="456999"/>
    <lineage>
        <taxon>Eukaryota</taxon>
        <taxon>Fungi</taxon>
        <taxon>Dikarya</taxon>
        <taxon>Basidiomycota</taxon>
        <taxon>Agaricomycotina</taxon>
        <taxon>Agaricomycetes</taxon>
        <taxon>Cantharellales</taxon>
        <taxon>Ceratobasidiaceae</taxon>
        <taxon>Rhizoctonia</taxon>
    </lineage>
</organism>
<comment type="caution">
    <text evidence="5">The sequence shown here is derived from an EMBL/GenBank/DDBJ whole genome shotgun (WGS) entry which is preliminary data.</text>
</comment>
<comment type="subcellular location">
    <subcellularLocation>
        <location evidence="1">Nucleus</location>
    </subcellularLocation>
</comment>
<proteinExistence type="predicted"/>
<evidence type="ECO:0000313" key="6">
    <source>
        <dbReference type="Proteomes" id="UP000663861"/>
    </source>
</evidence>
<evidence type="ECO:0000256" key="3">
    <source>
        <dbReference type="SAM" id="MobiDB-lite"/>
    </source>
</evidence>